<evidence type="ECO:0000313" key="4">
    <source>
        <dbReference type="Proteomes" id="UP001500642"/>
    </source>
</evidence>
<feature type="compositionally biased region" description="Low complexity" evidence="1">
    <location>
        <begin position="53"/>
        <end position="62"/>
    </location>
</feature>
<reference evidence="4" key="1">
    <citation type="journal article" date="2019" name="Int. J. Syst. Evol. Microbiol.">
        <title>The Global Catalogue of Microorganisms (GCM) 10K type strain sequencing project: providing services to taxonomists for standard genome sequencing and annotation.</title>
        <authorList>
            <consortium name="The Broad Institute Genomics Platform"/>
            <consortium name="The Broad Institute Genome Sequencing Center for Infectious Disease"/>
            <person name="Wu L."/>
            <person name="Ma J."/>
        </authorList>
    </citation>
    <scope>NUCLEOTIDE SEQUENCE [LARGE SCALE GENOMIC DNA]</scope>
    <source>
        <strain evidence="4">JCM 17808</strain>
    </source>
</reference>
<comment type="caution">
    <text evidence="3">The sequence shown here is derived from an EMBL/GenBank/DDBJ whole genome shotgun (WGS) entry which is preliminary data.</text>
</comment>
<keyword evidence="2" id="KW-0472">Membrane</keyword>
<sequence>MREDADHGMMERFTHHHETGVAMGILSLLRRDRADEKTTRQAVEEAQKPPRSGEAGADPAAEEGGALQHMVESFRDIGIDGKLTFDSAEKVARKAQRGRGRRDPELAIRRIIRSHRRSITAGGFLTGLGGAITLPVLLPTNVFEFYVQATRMVAAIASVRGYDLRDDEVRTRVLAALVGEESGDVLRNIGLGPVAGFASRQVAKRRPQPQISAVANAIGGRILRRFGLRSVRLFGKAIPGLGGVIGAASDRGQLKKIARSALVMFPQV</sequence>
<proteinExistence type="predicted"/>
<dbReference type="EMBL" id="BAABGL010000002">
    <property type="protein sequence ID" value="GAA4384924.1"/>
    <property type="molecule type" value="Genomic_DNA"/>
</dbReference>
<protein>
    <submittedName>
        <fullName evidence="3">EcsC family protein</fullName>
    </submittedName>
</protein>
<dbReference type="Proteomes" id="UP001500642">
    <property type="component" value="Unassembled WGS sequence"/>
</dbReference>
<accession>A0ABP8J5B7</accession>
<keyword evidence="4" id="KW-1185">Reference proteome</keyword>
<gene>
    <name evidence="3" type="ORF">GCM10023167_06200</name>
</gene>
<keyword evidence="2" id="KW-0812">Transmembrane</keyword>
<keyword evidence="2" id="KW-1133">Transmembrane helix</keyword>
<name>A0ABP8J5B7_9MICO</name>
<feature type="transmembrane region" description="Helical" evidence="2">
    <location>
        <begin position="119"/>
        <end position="138"/>
    </location>
</feature>
<feature type="compositionally biased region" description="Basic and acidic residues" evidence="1">
    <location>
        <begin position="35"/>
        <end position="48"/>
    </location>
</feature>
<feature type="region of interest" description="Disordered" evidence="1">
    <location>
        <begin position="35"/>
        <end position="62"/>
    </location>
</feature>
<evidence type="ECO:0000256" key="1">
    <source>
        <dbReference type="SAM" id="MobiDB-lite"/>
    </source>
</evidence>
<evidence type="ECO:0000256" key="2">
    <source>
        <dbReference type="SAM" id="Phobius"/>
    </source>
</evidence>
<evidence type="ECO:0000313" key="3">
    <source>
        <dbReference type="EMBL" id="GAA4384924.1"/>
    </source>
</evidence>
<organism evidence="3 4">
    <name type="scientific">Brevibacterium pityocampae</name>
    <dbReference type="NCBI Taxonomy" id="506594"/>
    <lineage>
        <taxon>Bacteria</taxon>
        <taxon>Bacillati</taxon>
        <taxon>Actinomycetota</taxon>
        <taxon>Actinomycetes</taxon>
        <taxon>Micrococcales</taxon>
        <taxon>Brevibacteriaceae</taxon>
        <taxon>Brevibacterium</taxon>
    </lineage>
</organism>